<evidence type="ECO:0008006" key="5">
    <source>
        <dbReference type="Google" id="ProtNLM"/>
    </source>
</evidence>
<dbReference type="STRING" id="452084.AR438_07395"/>
<dbReference type="PANTHER" id="PTHR35149:SF1">
    <property type="entry name" value="DUF5655 DOMAIN-CONTAINING PROTEIN"/>
    <property type="match status" value="1"/>
</dbReference>
<dbReference type="InterPro" id="IPR004919">
    <property type="entry name" value="GmrSD_N"/>
</dbReference>
<evidence type="ECO:0000259" key="2">
    <source>
        <dbReference type="Pfam" id="PF07510"/>
    </source>
</evidence>
<evidence type="ECO:0000259" key="1">
    <source>
        <dbReference type="Pfam" id="PF03235"/>
    </source>
</evidence>
<dbReference type="EMBL" id="LLYZ01000005">
    <property type="protein sequence ID" value="KQK25429.1"/>
    <property type="molecule type" value="Genomic_DNA"/>
</dbReference>
<dbReference type="InterPro" id="IPR011089">
    <property type="entry name" value="GmrSD_C"/>
</dbReference>
<gene>
    <name evidence="3" type="ORF">AR438_07395</name>
</gene>
<proteinExistence type="predicted"/>
<evidence type="ECO:0000313" key="3">
    <source>
        <dbReference type="EMBL" id="KQK25429.1"/>
    </source>
</evidence>
<dbReference type="RefSeq" id="WP_056013783.1">
    <property type="nucleotide sequence ID" value="NZ_LLYZ01000005.1"/>
</dbReference>
<dbReference type="Proteomes" id="UP000051682">
    <property type="component" value="Unassembled WGS sequence"/>
</dbReference>
<evidence type="ECO:0000313" key="4">
    <source>
        <dbReference type="Proteomes" id="UP000051682"/>
    </source>
</evidence>
<dbReference type="Pfam" id="PF07510">
    <property type="entry name" value="GmrSD_C"/>
    <property type="match status" value="1"/>
</dbReference>
<feature type="domain" description="GmrSD restriction endonucleases C-terminal" evidence="2">
    <location>
        <begin position="441"/>
        <end position="569"/>
    </location>
</feature>
<organism evidence="3 4">
    <name type="scientific">Chryseobacterium aquaticum</name>
    <dbReference type="NCBI Taxonomy" id="452084"/>
    <lineage>
        <taxon>Bacteria</taxon>
        <taxon>Pseudomonadati</taxon>
        <taxon>Bacteroidota</taxon>
        <taxon>Flavobacteriia</taxon>
        <taxon>Flavobacteriales</taxon>
        <taxon>Weeksellaceae</taxon>
        <taxon>Chryseobacterium group</taxon>
        <taxon>Chryseobacterium</taxon>
    </lineage>
</organism>
<protein>
    <recommendedName>
        <fullName evidence="5">DUF262 domain-containing protein</fullName>
    </recommendedName>
</protein>
<sequence>MKFDSVEKLLNYGIFTIPEYQRGYSWTKDQLDDLLNDLSDVEFIKEHYAGTVTLIKSGQEKIGITDLTKYDIVDGQQRLTTFHLLLISIYHRISEINALEADDVIIRNVLNKGKSLLRLNNKENQEFFFSLLNELDINIIKKFTPTSKTQKNLLNTRIYLYTYLQRYSSVKTLINMYNNLLSKFKVNVFELEEESEVGLIFETMNDRGLPLSDIDKVKNYLIYLTHRLNEKAIAKDINKKFGEIFTELMNIENYSITRIENQFLKHCYIVYSGDNKDLSDIPKKIKTELIKQREIFKNKNLFDNNTVQREKKLKEIKDFNNFLHKSINFYSNILNQTFENKEINDSFFRLETLSRIETFLPLYLAILNNKKFKPEFLITINEILEAFTIRVFIFGSKKGNTGNSALFELAYRVFTNKINFTELKKELRNLIDKNSNNLDLRKSIINIGVYNNISQTALKLILLDYEYYLQGELSTKFDIGLIRDLINNSKINIEHIAPQTILPGVKALENINLLGNLVLTQDNGGLANRTFISKKAIYAKSNFVSERELIGYEEWSDKTIIERGKKLQKFILDKWKS</sequence>
<accession>A0A0Q3HSC2</accession>
<dbReference type="PANTHER" id="PTHR35149">
    <property type="entry name" value="SLL5132 PROTEIN"/>
    <property type="match status" value="1"/>
</dbReference>
<feature type="domain" description="GmrSD restriction endonucleases N-terminal" evidence="1">
    <location>
        <begin position="7"/>
        <end position="221"/>
    </location>
</feature>
<dbReference type="Pfam" id="PF03235">
    <property type="entry name" value="GmrSD_N"/>
    <property type="match status" value="1"/>
</dbReference>
<keyword evidence="4" id="KW-1185">Reference proteome</keyword>
<dbReference type="OrthoDB" id="9798761at2"/>
<reference evidence="3 4" key="1">
    <citation type="submission" date="2015-10" db="EMBL/GenBank/DDBJ databases">
        <title>Chryseobacterium aquaticum genome.</title>
        <authorList>
            <person name="Newman J.D."/>
            <person name="Ferguson M.B."/>
            <person name="Miller J.R."/>
        </authorList>
    </citation>
    <scope>NUCLEOTIDE SEQUENCE [LARGE SCALE GENOMIC DNA]</scope>
    <source>
        <strain evidence="3 4">KCTC 12483</strain>
    </source>
</reference>
<dbReference type="AlphaFoldDB" id="A0A0Q3HSC2"/>
<comment type="caution">
    <text evidence="3">The sequence shown here is derived from an EMBL/GenBank/DDBJ whole genome shotgun (WGS) entry which is preliminary data.</text>
</comment>
<name>A0A0Q3HSC2_9FLAO</name>